<feature type="domain" description="Thiol:disulfide interchange protein DsbD N-terminal" evidence="10">
    <location>
        <begin position="73"/>
        <end position="190"/>
    </location>
</feature>
<evidence type="ECO:0000256" key="6">
    <source>
        <dbReference type="ARBA" id="ARBA00023284"/>
    </source>
</evidence>
<evidence type="ECO:0000256" key="8">
    <source>
        <dbReference type="SAM" id="SignalP"/>
    </source>
</evidence>
<dbReference type="PANTHER" id="PTHR32234:SF3">
    <property type="entry name" value="SUPPRESSION OF COPPER SENSITIVITY PROTEIN"/>
    <property type="match status" value="1"/>
</dbReference>
<reference evidence="11 12" key="1">
    <citation type="submission" date="2023-04" db="EMBL/GenBank/DDBJ databases">
        <title>Ottowia paracancer sp. nov., isolated from human stomach.</title>
        <authorList>
            <person name="Song Y."/>
        </authorList>
    </citation>
    <scope>NUCLEOTIDE SEQUENCE [LARGE SCALE GENOMIC DNA]</scope>
    <source>
        <strain evidence="11 12">10c7w1</strain>
    </source>
</reference>
<feature type="transmembrane region" description="Helical" evidence="7">
    <location>
        <begin position="590"/>
        <end position="611"/>
    </location>
</feature>
<dbReference type="Gene3D" id="3.40.30.10">
    <property type="entry name" value="Glutaredoxin"/>
    <property type="match status" value="1"/>
</dbReference>
<dbReference type="InterPro" id="IPR017937">
    <property type="entry name" value="Thioredoxin_CS"/>
</dbReference>
<sequence>MSFAAPLLSRLRFMRHLLPALLAAAFSAAAPAQVAGLNVLASGAPGDEVATPQVRAQLLAYAPQGVPVGAEAAEAANAARRPVWLGLRLEHQPHWHTYWKNPGDSGLPTKLEWTLPPGVRAGEIQWPLPQRLPLGPLVNYGYEGTVLLPVPLTITPEFEPGPAAEAMEVRLHASWLVCKQECIPQEGDFAIRLPLRGSSALNGAAFEQALGRLPADLPSGGQTATLSSDGQRLQMRISGLPASVQGQPLQWFPETGDIVAAAVSPAREGAALTPATWSQKWEGDVWTASLPVADTRLESPAALPLLLAAADGQSWRAHAEVQGQWPAVQPPDGVSPQMAAALQEGAAASALSPAPSPAGAAAVPASVFFFALLGALLGGMVLNLMPCVFPVLAIKVIGFARHGDNLRAQRAGGLAYTAGVVLSFVLLGGLMLALRAAGAQLGWGFQLQSPLVIALLAALFAVLGLNLAGVFEFGQFLPSRVASLQAENPVIDSFLSGVLAVAVASPCTAPFMGASLGLAIGLPAAQALAIFAALGLGMALPYLAASWLPALARCLPRPGAWMEVFKKFMAFPMFATATWLLWVLGQQSGINGAAALLMILVALAMLLWALGLQGRARIGLAAFAAAALIGLLAGIGPNVTHLEESAAATGNAASAGSRWQPWSDAAVQAALSEGHPVFIDYTAAWCVTCQYNKKTTLASQQVLDAFDAAGVRTFRADWTRRDPVISAHLQSLGRSGVPTYVLQAKGRAPQVFSEVIGVDEILAGLKALEAAP</sequence>
<name>A0AAW6RFS1_9BURK</name>
<evidence type="ECO:0000259" key="9">
    <source>
        <dbReference type="Pfam" id="PF02683"/>
    </source>
</evidence>
<comment type="caution">
    <text evidence="11">The sequence shown here is derived from an EMBL/GenBank/DDBJ whole genome shotgun (WGS) entry which is preliminary data.</text>
</comment>
<dbReference type="GO" id="GO:0015035">
    <property type="term" value="F:protein-disulfide reductase activity"/>
    <property type="evidence" value="ECO:0007669"/>
    <property type="project" value="TreeGrafter"/>
</dbReference>
<feature type="transmembrane region" description="Helical" evidence="7">
    <location>
        <begin position="564"/>
        <end position="584"/>
    </location>
</feature>
<feature type="transmembrane region" description="Helical" evidence="7">
    <location>
        <begin position="450"/>
        <end position="473"/>
    </location>
</feature>
<evidence type="ECO:0000256" key="3">
    <source>
        <dbReference type="ARBA" id="ARBA00022748"/>
    </source>
</evidence>
<dbReference type="Pfam" id="PF02683">
    <property type="entry name" value="DsbD_TM"/>
    <property type="match status" value="1"/>
</dbReference>
<organism evidence="11 12">
    <name type="scientific">Ottowia cancrivicina</name>
    <dbReference type="NCBI Taxonomy" id="3040346"/>
    <lineage>
        <taxon>Bacteria</taxon>
        <taxon>Pseudomonadati</taxon>
        <taxon>Pseudomonadota</taxon>
        <taxon>Betaproteobacteria</taxon>
        <taxon>Burkholderiales</taxon>
        <taxon>Comamonadaceae</taxon>
        <taxon>Ottowia</taxon>
    </lineage>
</organism>
<dbReference type="AlphaFoldDB" id="A0AAW6RFS1"/>
<dbReference type="InterPro" id="IPR028250">
    <property type="entry name" value="DsbDN"/>
</dbReference>
<feature type="signal peptide" evidence="8">
    <location>
        <begin position="1"/>
        <end position="32"/>
    </location>
</feature>
<dbReference type="SUPFAM" id="SSF52833">
    <property type="entry name" value="Thioredoxin-like"/>
    <property type="match status" value="1"/>
</dbReference>
<dbReference type="CDD" id="cd02953">
    <property type="entry name" value="DsbDgamma"/>
    <property type="match status" value="1"/>
</dbReference>
<dbReference type="InterPro" id="IPR003834">
    <property type="entry name" value="Cyt_c_assmbl_TM_dom"/>
</dbReference>
<feature type="transmembrane region" description="Helical" evidence="7">
    <location>
        <begin position="494"/>
        <end position="522"/>
    </location>
</feature>
<feature type="transmembrane region" description="Helical" evidence="7">
    <location>
        <begin position="414"/>
        <end position="438"/>
    </location>
</feature>
<feature type="chain" id="PRO_5043936115" evidence="8">
    <location>
        <begin position="33"/>
        <end position="772"/>
    </location>
</feature>
<keyword evidence="6" id="KW-0676">Redox-active center</keyword>
<gene>
    <name evidence="11" type="ORF">QB898_04955</name>
</gene>
<protein>
    <submittedName>
        <fullName evidence="11">Protein-disulfide reductase DsbD family protein</fullName>
    </submittedName>
</protein>
<dbReference type="EMBL" id="JARVII010000007">
    <property type="protein sequence ID" value="MDG9699075.1"/>
    <property type="molecule type" value="Genomic_DNA"/>
</dbReference>
<evidence type="ECO:0000256" key="1">
    <source>
        <dbReference type="ARBA" id="ARBA00004141"/>
    </source>
</evidence>
<evidence type="ECO:0000256" key="7">
    <source>
        <dbReference type="SAM" id="Phobius"/>
    </source>
</evidence>
<keyword evidence="8" id="KW-0732">Signal</keyword>
<keyword evidence="3" id="KW-0201">Cytochrome c-type biogenesis</keyword>
<evidence type="ECO:0000313" key="11">
    <source>
        <dbReference type="EMBL" id="MDG9699075.1"/>
    </source>
</evidence>
<dbReference type="Pfam" id="PF13899">
    <property type="entry name" value="Thioredoxin_7"/>
    <property type="match status" value="1"/>
</dbReference>
<dbReference type="InterPro" id="IPR035671">
    <property type="entry name" value="DsbD_gamma"/>
</dbReference>
<proteinExistence type="predicted"/>
<dbReference type="GO" id="GO:0016020">
    <property type="term" value="C:membrane"/>
    <property type="evidence" value="ECO:0007669"/>
    <property type="project" value="UniProtKB-SubCell"/>
</dbReference>
<dbReference type="Proteomes" id="UP001237156">
    <property type="component" value="Unassembled WGS sequence"/>
</dbReference>
<dbReference type="InterPro" id="IPR036249">
    <property type="entry name" value="Thioredoxin-like_sf"/>
</dbReference>
<dbReference type="GO" id="GO:0017004">
    <property type="term" value="P:cytochrome complex assembly"/>
    <property type="evidence" value="ECO:0007669"/>
    <property type="project" value="UniProtKB-KW"/>
</dbReference>
<evidence type="ECO:0000259" key="10">
    <source>
        <dbReference type="Pfam" id="PF11412"/>
    </source>
</evidence>
<feature type="transmembrane region" description="Helical" evidence="7">
    <location>
        <begin position="528"/>
        <end position="552"/>
    </location>
</feature>
<keyword evidence="12" id="KW-1185">Reference proteome</keyword>
<dbReference type="Pfam" id="PF11412">
    <property type="entry name" value="DsbD_N"/>
    <property type="match status" value="1"/>
</dbReference>
<feature type="transmembrane region" description="Helical" evidence="7">
    <location>
        <begin position="618"/>
        <end position="636"/>
    </location>
</feature>
<evidence type="ECO:0000313" key="12">
    <source>
        <dbReference type="Proteomes" id="UP001237156"/>
    </source>
</evidence>
<evidence type="ECO:0000256" key="2">
    <source>
        <dbReference type="ARBA" id="ARBA00022692"/>
    </source>
</evidence>
<evidence type="ECO:0000256" key="5">
    <source>
        <dbReference type="ARBA" id="ARBA00023136"/>
    </source>
</evidence>
<dbReference type="PROSITE" id="PS00194">
    <property type="entry name" value="THIOREDOXIN_1"/>
    <property type="match status" value="1"/>
</dbReference>
<keyword evidence="5 7" id="KW-0472">Membrane</keyword>
<accession>A0AAW6RFS1</accession>
<keyword evidence="2 7" id="KW-0812">Transmembrane</keyword>
<evidence type="ECO:0000256" key="4">
    <source>
        <dbReference type="ARBA" id="ARBA00022989"/>
    </source>
</evidence>
<comment type="subcellular location">
    <subcellularLocation>
        <location evidence="1">Membrane</location>
        <topology evidence="1">Multi-pass membrane protein</topology>
    </subcellularLocation>
</comment>
<dbReference type="PANTHER" id="PTHR32234">
    <property type="entry name" value="THIOL:DISULFIDE INTERCHANGE PROTEIN DSBD"/>
    <property type="match status" value="1"/>
</dbReference>
<dbReference type="GO" id="GO:0045454">
    <property type="term" value="P:cell redox homeostasis"/>
    <property type="evidence" value="ECO:0007669"/>
    <property type="project" value="TreeGrafter"/>
</dbReference>
<feature type="domain" description="Cytochrome C biogenesis protein transmembrane" evidence="9">
    <location>
        <begin position="371"/>
        <end position="581"/>
    </location>
</feature>
<feature type="transmembrane region" description="Helical" evidence="7">
    <location>
        <begin position="367"/>
        <end position="393"/>
    </location>
</feature>
<keyword evidence="4 7" id="KW-1133">Transmembrane helix</keyword>